<dbReference type="InterPro" id="IPR054208">
    <property type="entry name" value="DUF6914"/>
</dbReference>
<dbReference type="Proteomes" id="UP001642501">
    <property type="component" value="Unassembled WGS sequence"/>
</dbReference>
<evidence type="ECO:0000313" key="1">
    <source>
        <dbReference type="EMBL" id="CAK7274931.1"/>
    </source>
</evidence>
<gene>
    <name evidence="1" type="ORF">SEPCBS57363_006417</name>
</gene>
<proteinExistence type="predicted"/>
<reference evidence="1 2" key="1">
    <citation type="submission" date="2024-01" db="EMBL/GenBank/DDBJ databases">
        <authorList>
            <person name="Allen C."/>
            <person name="Tagirdzhanova G."/>
        </authorList>
    </citation>
    <scope>NUCLEOTIDE SEQUENCE [LARGE SCALE GENOMIC DNA]</scope>
    <source>
        <strain evidence="1 2">CBS 573.63</strain>
    </source>
</reference>
<keyword evidence="2" id="KW-1185">Reference proteome</keyword>
<comment type="caution">
    <text evidence="1">The sequence shown here is derived from an EMBL/GenBank/DDBJ whole genome shotgun (WGS) entry which is preliminary data.</text>
</comment>
<organism evidence="1 2">
    <name type="scientific">Sporothrix epigloea</name>
    <dbReference type="NCBI Taxonomy" id="1892477"/>
    <lineage>
        <taxon>Eukaryota</taxon>
        <taxon>Fungi</taxon>
        <taxon>Dikarya</taxon>
        <taxon>Ascomycota</taxon>
        <taxon>Pezizomycotina</taxon>
        <taxon>Sordariomycetes</taxon>
        <taxon>Sordariomycetidae</taxon>
        <taxon>Ophiostomatales</taxon>
        <taxon>Ophiostomataceae</taxon>
        <taxon>Sporothrix</taxon>
    </lineage>
</organism>
<accession>A0ABP0E5I9</accession>
<evidence type="ECO:0000313" key="2">
    <source>
        <dbReference type="Proteomes" id="UP001642501"/>
    </source>
</evidence>
<dbReference type="Pfam" id="PF21858">
    <property type="entry name" value="DUF6914"/>
    <property type="match status" value="1"/>
</dbReference>
<protein>
    <submittedName>
        <fullName evidence="1">Uncharacterized protein</fullName>
    </submittedName>
</protein>
<sequence>MVFSSKHRDKDRLYVALYIRGGAPKMPGGEDKFHWAILVGPKLEDNNTRGRRFHAKENVQTIPNVWEYNEEETKTLQTMRLLTRIQIGKVRDMTALESVLRGVPIRAGAVDGWNCVAWVREALEMIANNDTAMGTAVLDWAKVRDAAMAFTQSKIDSHRFDGKAEVKFGMDKAPTYDLIEGKELIA</sequence>
<name>A0ABP0E5I9_9PEZI</name>
<dbReference type="EMBL" id="CAWUOM010000191">
    <property type="protein sequence ID" value="CAK7274931.1"/>
    <property type="molecule type" value="Genomic_DNA"/>
</dbReference>